<dbReference type="SMART" id="SM00220">
    <property type="entry name" value="S_TKc"/>
    <property type="match status" value="1"/>
</dbReference>
<dbReference type="Gene3D" id="1.10.510.10">
    <property type="entry name" value="Transferase(Phosphotransferase) domain 1"/>
    <property type="match status" value="1"/>
</dbReference>
<reference evidence="10" key="1">
    <citation type="journal article" date="2014" name="Nucleic Acids Res.">
        <title>The evolutionary dynamics of variant antigen genes in Babesia reveal a history of genomic innovation underlying host-parasite interaction.</title>
        <authorList>
            <person name="Jackson A.P."/>
            <person name="Otto T.D."/>
            <person name="Darby A."/>
            <person name="Ramaprasad A."/>
            <person name="Xia D."/>
            <person name="Echaide I.E."/>
            <person name="Farber M."/>
            <person name="Gahlot S."/>
            <person name="Gamble J."/>
            <person name="Gupta D."/>
            <person name="Gupta Y."/>
            <person name="Jackson L."/>
            <person name="Malandrin L."/>
            <person name="Malas T.B."/>
            <person name="Moussa E."/>
            <person name="Nair M."/>
            <person name="Reid A.J."/>
            <person name="Sanders M."/>
            <person name="Sharma J."/>
            <person name="Tracey A."/>
            <person name="Quail M.A."/>
            <person name="Weir W."/>
            <person name="Wastling J.M."/>
            <person name="Hall N."/>
            <person name="Willadsen P."/>
            <person name="Lingelbach K."/>
            <person name="Shiels B."/>
            <person name="Tait A."/>
            <person name="Berriman M."/>
            <person name="Allred D.R."/>
            <person name="Pain A."/>
        </authorList>
    </citation>
    <scope>NUCLEOTIDE SEQUENCE</scope>
    <source>
        <strain evidence="10">1802A</strain>
    </source>
</reference>
<evidence type="ECO:0000256" key="4">
    <source>
        <dbReference type="ARBA" id="ARBA00022840"/>
    </source>
</evidence>
<dbReference type="Gene3D" id="3.30.930.10">
    <property type="entry name" value="Bira Bifunctional Protein, Domain 2"/>
    <property type="match status" value="1"/>
</dbReference>
<dbReference type="Proteomes" id="UP001195914">
    <property type="component" value="Unassembled WGS sequence"/>
</dbReference>
<evidence type="ECO:0000256" key="8">
    <source>
        <dbReference type="SAM" id="MobiDB-lite"/>
    </source>
</evidence>
<dbReference type="PANTHER" id="PTHR11042:SF178">
    <property type="entry name" value="EUKARYOTIC TRANSLATION INITIATION FACTOR 2-ALPHA KINASE 1"/>
    <property type="match status" value="1"/>
</dbReference>
<keyword evidence="5" id="KW-0652">Protein synthesis inhibitor</keyword>
<protein>
    <submittedName>
        <fullName evidence="10">Ser/Thr protein kinase</fullName>
    </submittedName>
</protein>
<feature type="compositionally biased region" description="Polar residues" evidence="8">
    <location>
        <begin position="162"/>
        <end position="194"/>
    </location>
</feature>
<dbReference type="Gene3D" id="3.30.200.20">
    <property type="entry name" value="Phosphorylase Kinase, domain 1"/>
    <property type="match status" value="1"/>
</dbReference>
<keyword evidence="2 7" id="KW-0547">Nucleotide-binding</keyword>
<accession>A0AAD9GJI5</accession>
<evidence type="ECO:0000256" key="5">
    <source>
        <dbReference type="ARBA" id="ARBA00023193"/>
    </source>
</evidence>
<feature type="domain" description="Protein kinase" evidence="9">
    <location>
        <begin position="244"/>
        <end position="583"/>
    </location>
</feature>
<reference evidence="10" key="2">
    <citation type="submission" date="2021-05" db="EMBL/GenBank/DDBJ databases">
        <authorList>
            <person name="Pain A."/>
        </authorList>
    </citation>
    <scope>NUCLEOTIDE SEQUENCE</scope>
    <source>
        <strain evidence="10">1802A</strain>
    </source>
</reference>
<keyword evidence="1" id="KW-0808">Transferase</keyword>
<dbReference type="GO" id="GO:0005634">
    <property type="term" value="C:nucleus"/>
    <property type="evidence" value="ECO:0007669"/>
    <property type="project" value="TreeGrafter"/>
</dbReference>
<evidence type="ECO:0000259" key="9">
    <source>
        <dbReference type="PROSITE" id="PS50011"/>
    </source>
</evidence>
<dbReference type="InterPro" id="IPR045864">
    <property type="entry name" value="aa-tRNA-synth_II/BPL/LPL"/>
</dbReference>
<dbReference type="InterPro" id="IPR008271">
    <property type="entry name" value="Ser/Thr_kinase_AS"/>
</dbReference>
<dbReference type="GO" id="GO:0033554">
    <property type="term" value="P:cellular response to stress"/>
    <property type="evidence" value="ECO:0007669"/>
    <property type="project" value="UniProtKB-ARBA"/>
</dbReference>
<evidence type="ECO:0000313" key="10">
    <source>
        <dbReference type="EMBL" id="KAK1939615.1"/>
    </source>
</evidence>
<keyword evidence="4 7" id="KW-0067">ATP-binding</keyword>
<comment type="similarity">
    <text evidence="6">Belongs to the protein kinase superfamily. Ser/Thr protein kinase family. GCN2 subfamily.</text>
</comment>
<name>A0AAD9GJI5_BABDI</name>
<dbReference type="InterPro" id="IPR017441">
    <property type="entry name" value="Protein_kinase_ATP_BS"/>
</dbReference>
<dbReference type="EMBL" id="JAHBMH010000007">
    <property type="protein sequence ID" value="KAK1939615.1"/>
    <property type="molecule type" value="Genomic_DNA"/>
</dbReference>
<gene>
    <name evidence="10" type="ORF">X943_001578</name>
</gene>
<dbReference type="Pfam" id="PF00069">
    <property type="entry name" value="Pkinase"/>
    <property type="match status" value="2"/>
</dbReference>
<feature type="binding site" evidence="7">
    <location>
        <position position="271"/>
    </location>
    <ligand>
        <name>ATP</name>
        <dbReference type="ChEBI" id="CHEBI:30616"/>
    </ligand>
</feature>
<dbReference type="SUPFAM" id="SSF56112">
    <property type="entry name" value="Protein kinase-like (PK-like)"/>
    <property type="match status" value="1"/>
</dbReference>
<keyword evidence="11" id="KW-1185">Reference proteome</keyword>
<proteinExistence type="inferred from homology"/>
<comment type="caution">
    <text evidence="10">The sequence shown here is derived from an EMBL/GenBank/DDBJ whole genome shotgun (WGS) entry which is preliminary data.</text>
</comment>
<evidence type="ECO:0000256" key="2">
    <source>
        <dbReference type="ARBA" id="ARBA00022741"/>
    </source>
</evidence>
<dbReference type="CDD" id="cd13996">
    <property type="entry name" value="STKc_EIF2AK"/>
    <property type="match status" value="1"/>
</dbReference>
<sequence>MSHMTLEDQIKRINDDIDNLLELEGVSVHVIDEGFLPLGKAPDADASLSVVFEGSISSASRSTICRLEVVIKLNRCIYGINRRRETVITLGVDVPADFPQSDMSVELLHISNAICKLTQMCARGLSDASSMMANDSCDDKGLYKLVSGFYWYLQDTVISHSSTAPPRSANDGSSLHQRSYQSLDDMSRQTSTDPSFMGWSSSSTSMDCSPHNHRKPLDACPAQRRDSHAFHKVMAAHSRYYREFEQEKVLGSGSFGCVTKVRRNGISYAVKQIPIYKNYGTTLHEEAVVLASLQHRNIVRYYDAWMEDPYDEMMVKEVTMQANNLGANLHLSVRPNEVSMSIGEHGGNADPVSKGFRITSASPRKVRFPKRQYSVNRVPRRRKREDKPIKYLYILMEYCAEENLFDAVCDMRLLESPQLVVELFRQILEALSYIHEKGIIHRDIKPSNIFLKSEGDELSIKLGDFGLTAKLSQDSTTRVAGCPTGVVGTLHYMSPEQARGDPYDEKVDIFAAGVVLFEMLSPPFSTAMERFDVLSSFSTAEKKWPNEFQSRVDNRILKILESMLNVDPFKRPSASHLLQSEIFASSKLDTCTLYRVVTQYPHSMESTQLLSSIFGRRESFEKELVYFDGMCEDSAETNYVNVELARRFAQEFESRGAIRYQAPLFVDHVSDGFPDTKDNDPYMLLLTDGRTCQLRTSLLPALAECIPQSFLVIMRRWYWGKAYHKGQSAGHYPLNYWRCAYDIVADYSILLQEMDPTEEVLDAFFCAELMLVAVRPLLKFMACNVTIEWTYSNFIRRVLEDGIGIRDNWSFDLENLIMENHKRAGVLKQKLTEYLRVVSVPGLSAEGLLTCIIQFVNALPVGSTASLSEILASISRILSSHGRDLSRFNVFMSSLMYMESFLTIKDCDFVFVPLGFPSWHRSRYSKFSFCINYVLGKKHFASLITGGCVNSLLPHRNGTMFDPPHRNVFGFEVNLQPLIQHFNQQEAFILGRRRIASLQLGYHLFPQVLICISHLNLLPHAMVLEHWLHKAGIIVEKQLGFPSSMRKLRKHLIGGLVNLMRLEIMVNIKYSSGGTSANASAAVSGSSESERTGNAIQYKVVYTYLGNEVVLNDEKDVLCVVCPHIYKRYL</sequence>
<dbReference type="InterPro" id="IPR050339">
    <property type="entry name" value="CC_SR_Kinase"/>
</dbReference>
<evidence type="ECO:0000313" key="11">
    <source>
        <dbReference type="Proteomes" id="UP001195914"/>
    </source>
</evidence>
<evidence type="ECO:0000256" key="6">
    <source>
        <dbReference type="ARBA" id="ARBA00037982"/>
    </source>
</evidence>
<evidence type="ECO:0000256" key="7">
    <source>
        <dbReference type="PROSITE-ProRule" id="PRU10141"/>
    </source>
</evidence>
<dbReference type="InterPro" id="IPR011009">
    <property type="entry name" value="Kinase-like_dom_sf"/>
</dbReference>
<dbReference type="GO" id="GO:0005524">
    <property type="term" value="F:ATP binding"/>
    <property type="evidence" value="ECO:0007669"/>
    <property type="project" value="UniProtKB-UniRule"/>
</dbReference>
<dbReference type="InterPro" id="IPR000719">
    <property type="entry name" value="Prot_kinase_dom"/>
</dbReference>
<dbReference type="PROSITE" id="PS50011">
    <property type="entry name" value="PROTEIN_KINASE_DOM"/>
    <property type="match status" value="1"/>
</dbReference>
<dbReference type="GO" id="GO:0005737">
    <property type="term" value="C:cytoplasm"/>
    <property type="evidence" value="ECO:0007669"/>
    <property type="project" value="TreeGrafter"/>
</dbReference>
<evidence type="ECO:0000256" key="3">
    <source>
        <dbReference type="ARBA" id="ARBA00022777"/>
    </source>
</evidence>
<dbReference type="PROSITE" id="PS00108">
    <property type="entry name" value="PROTEIN_KINASE_ST"/>
    <property type="match status" value="1"/>
</dbReference>
<evidence type="ECO:0000256" key="1">
    <source>
        <dbReference type="ARBA" id="ARBA00022679"/>
    </source>
</evidence>
<organism evidence="10 11">
    <name type="scientific">Babesia divergens</name>
    <dbReference type="NCBI Taxonomy" id="32595"/>
    <lineage>
        <taxon>Eukaryota</taxon>
        <taxon>Sar</taxon>
        <taxon>Alveolata</taxon>
        <taxon>Apicomplexa</taxon>
        <taxon>Aconoidasida</taxon>
        <taxon>Piroplasmida</taxon>
        <taxon>Babesiidae</taxon>
        <taxon>Babesia</taxon>
    </lineage>
</organism>
<keyword evidence="3 10" id="KW-0418">Kinase</keyword>
<dbReference type="PANTHER" id="PTHR11042">
    <property type="entry name" value="EUKARYOTIC TRANSLATION INITIATION FACTOR 2-ALPHA KINASE EIF2-ALPHA KINASE -RELATED"/>
    <property type="match status" value="1"/>
</dbReference>
<dbReference type="AlphaFoldDB" id="A0AAD9GJI5"/>
<dbReference type="PROSITE" id="PS00107">
    <property type="entry name" value="PROTEIN_KINASE_ATP"/>
    <property type="match status" value="1"/>
</dbReference>
<feature type="region of interest" description="Disordered" evidence="8">
    <location>
        <begin position="162"/>
        <end position="195"/>
    </location>
</feature>
<dbReference type="GO" id="GO:0017148">
    <property type="term" value="P:negative regulation of translation"/>
    <property type="evidence" value="ECO:0007669"/>
    <property type="project" value="UniProtKB-KW"/>
</dbReference>
<dbReference type="GO" id="GO:0004672">
    <property type="term" value="F:protein kinase activity"/>
    <property type="evidence" value="ECO:0007669"/>
    <property type="project" value="InterPro"/>
</dbReference>